<accession>A0A5E4Q0R0</accession>
<keyword evidence="2" id="KW-1185">Reference proteome</keyword>
<dbReference type="Proteomes" id="UP000324832">
    <property type="component" value="Unassembled WGS sequence"/>
</dbReference>
<name>A0A5E4Q0R0_9NEOP</name>
<reference evidence="1 2" key="1">
    <citation type="submission" date="2017-07" db="EMBL/GenBank/DDBJ databases">
        <authorList>
            <person name="Talla V."/>
            <person name="Backstrom N."/>
        </authorList>
    </citation>
    <scope>NUCLEOTIDE SEQUENCE [LARGE SCALE GENOMIC DNA]</scope>
</reference>
<gene>
    <name evidence="1" type="ORF">LSINAPIS_LOCUS3712</name>
</gene>
<organism evidence="1 2">
    <name type="scientific">Leptidea sinapis</name>
    <dbReference type="NCBI Taxonomy" id="189913"/>
    <lineage>
        <taxon>Eukaryota</taxon>
        <taxon>Metazoa</taxon>
        <taxon>Ecdysozoa</taxon>
        <taxon>Arthropoda</taxon>
        <taxon>Hexapoda</taxon>
        <taxon>Insecta</taxon>
        <taxon>Pterygota</taxon>
        <taxon>Neoptera</taxon>
        <taxon>Endopterygota</taxon>
        <taxon>Lepidoptera</taxon>
        <taxon>Glossata</taxon>
        <taxon>Ditrysia</taxon>
        <taxon>Papilionoidea</taxon>
        <taxon>Pieridae</taxon>
        <taxon>Dismorphiinae</taxon>
        <taxon>Leptidea</taxon>
    </lineage>
</organism>
<evidence type="ECO:0000313" key="1">
    <source>
        <dbReference type="EMBL" id="VVC90897.1"/>
    </source>
</evidence>
<sequence>MVNTTKVHFAIYDTHLWTNHLLIHCINKLQVQSFIKSILQVLSTQLNKEPRRREKLLFQKFNNISPDIKRNNGMAEVMVFFIEVRRSLRRDKSNIICRPLLHCNIKILKKLKNCHSTLL</sequence>
<dbReference type="EMBL" id="FZQP02000893">
    <property type="protein sequence ID" value="VVC90897.1"/>
    <property type="molecule type" value="Genomic_DNA"/>
</dbReference>
<evidence type="ECO:0000313" key="2">
    <source>
        <dbReference type="Proteomes" id="UP000324832"/>
    </source>
</evidence>
<protein>
    <submittedName>
        <fullName evidence="1">Uncharacterized protein</fullName>
    </submittedName>
</protein>
<dbReference type="AlphaFoldDB" id="A0A5E4Q0R0"/>
<proteinExistence type="predicted"/>